<organism evidence="7 8">
    <name type="scientific">Rhizobium subbaraonis</name>
    <dbReference type="NCBI Taxonomy" id="908946"/>
    <lineage>
        <taxon>Bacteria</taxon>
        <taxon>Pseudomonadati</taxon>
        <taxon>Pseudomonadota</taxon>
        <taxon>Alphaproteobacteria</taxon>
        <taxon>Hyphomicrobiales</taxon>
        <taxon>Rhizobiaceae</taxon>
        <taxon>Rhizobium/Agrobacterium group</taxon>
        <taxon>Rhizobium</taxon>
    </lineage>
</organism>
<dbReference type="Proteomes" id="UP000219167">
    <property type="component" value="Unassembled WGS sequence"/>
</dbReference>
<name>A0A285U667_9HYPH</name>
<accession>A0A285U667</accession>
<evidence type="ECO:0000256" key="6">
    <source>
        <dbReference type="SAM" id="Phobius"/>
    </source>
</evidence>
<dbReference type="InterPro" id="IPR050833">
    <property type="entry name" value="Poly_Biosynth_Transport"/>
</dbReference>
<gene>
    <name evidence="7" type="ORF">SAMN05892877_10277</name>
</gene>
<feature type="transmembrane region" description="Helical" evidence="6">
    <location>
        <begin position="12"/>
        <end position="33"/>
    </location>
</feature>
<reference evidence="7 8" key="1">
    <citation type="submission" date="2017-08" db="EMBL/GenBank/DDBJ databases">
        <authorList>
            <person name="de Groot N.N."/>
        </authorList>
    </citation>
    <scope>NUCLEOTIDE SEQUENCE [LARGE SCALE GENOMIC DNA]</scope>
    <source>
        <strain evidence="7 8">JC85</strain>
    </source>
</reference>
<evidence type="ECO:0000313" key="8">
    <source>
        <dbReference type="Proteomes" id="UP000219167"/>
    </source>
</evidence>
<feature type="transmembrane region" description="Helical" evidence="6">
    <location>
        <begin position="299"/>
        <end position="318"/>
    </location>
</feature>
<keyword evidence="4 6" id="KW-1133">Transmembrane helix</keyword>
<keyword evidence="2" id="KW-1003">Cell membrane</keyword>
<feature type="transmembrane region" description="Helical" evidence="6">
    <location>
        <begin position="338"/>
        <end position="360"/>
    </location>
</feature>
<feature type="transmembrane region" description="Helical" evidence="6">
    <location>
        <begin position="185"/>
        <end position="203"/>
    </location>
</feature>
<dbReference type="OrthoDB" id="8478913at2"/>
<dbReference type="PANTHER" id="PTHR30250">
    <property type="entry name" value="PST FAMILY PREDICTED COLANIC ACID TRANSPORTER"/>
    <property type="match status" value="1"/>
</dbReference>
<protein>
    <submittedName>
        <fullName evidence="7">O-antigen/teichoic acid export membrane protein</fullName>
    </submittedName>
</protein>
<feature type="transmembrane region" description="Helical" evidence="6">
    <location>
        <begin position="97"/>
        <end position="116"/>
    </location>
</feature>
<keyword evidence="5 6" id="KW-0472">Membrane</keyword>
<dbReference type="RefSeq" id="WP_097136203.1">
    <property type="nucleotide sequence ID" value="NZ_OBQD01000002.1"/>
</dbReference>
<feature type="transmembrane region" description="Helical" evidence="6">
    <location>
        <begin position="39"/>
        <end position="61"/>
    </location>
</feature>
<proteinExistence type="predicted"/>
<feature type="transmembrane region" description="Helical" evidence="6">
    <location>
        <begin position="155"/>
        <end position="179"/>
    </location>
</feature>
<comment type="subcellular location">
    <subcellularLocation>
        <location evidence="1">Cell membrane</location>
        <topology evidence="1">Multi-pass membrane protein</topology>
    </subcellularLocation>
</comment>
<dbReference type="GO" id="GO:0005886">
    <property type="term" value="C:plasma membrane"/>
    <property type="evidence" value="ECO:0007669"/>
    <property type="project" value="UniProtKB-SubCell"/>
</dbReference>
<evidence type="ECO:0000256" key="1">
    <source>
        <dbReference type="ARBA" id="ARBA00004651"/>
    </source>
</evidence>
<keyword evidence="8" id="KW-1185">Reference proteome</keyword>
<dbReference type="PANTHER" id="PTHR30250:SF11">
    <property type="entry name" value="O-ANTIGEN TRANSPORTER-RELATED"/>
    <property type="match status" value="1"/>
</dbReference>
<sequence>MSPLLGRTAVVSGIRIFYLGLWFVAITVAYRHLGTLPDGVAQVGLLTFALASIKMVTTALGDPLDLDVVRRVPPILAADPHRAAQAWRAAQQIRTGLAAAVFALSLLLAVPIARFFLHDRAWATAVVLAGGAAAFEFVYRGYLADCQSRERFDRLLLLEGALQGFRVVSVAALLVGGALTASSFLAAYLLSALCVCLMAFVLSDAARRRLFTFSAEASLETWRYVRWVAPALMVSAVVERLDIFLLTSLRGPAEAGFYGALLPLLLVPEMVMGFAMVVLQPRVADLAKHGGALELWSSVCRLTVPLAAIASLVVFLFAEPLIRMTIGPAYLQSVPVFKLLFVAVMCWVAFVPVALSFVVMTQPRATLAICLFQAVIVGTAGFLLIPAYGATGAAVSVFVMRLLTGVVICGAAYHRLRGGFLEGRA</sequence>
<dbReference type="EMBL" id="OBQD01000002">
    <property type="protein sequence ID" value="SOC35741.1"/>
    <property type="molecule type" value="Genomic_DNA"/>
</dbReference>
<evidence type="ECO:0000256" key="3">
    <source>
        <dbReference type="ARBA" id="ARBA00022692"/>
    </source>
</evidence>
<evidence type="ECO:0000256" key="2">
    <source>
        <dbReference type="ARBA" id="ARBA00022475"/>
    </source>
</evidence>
<feature type="transmembrane region" description="Helical" evidence="6">
    <location>
        <begin position="367"/>
        <end position="388"/>
    </location>
</feature>
<keyword evidence="3 6" id="KW-0812">Transmembrane</keyword>
<feature type="transmembrane region" description="Helical" evidence="6">
    <location>
        <begin position="394"/>
        <end position="414"/>
    </location>
</feature>
<evidence type="ECO:0000256" key="5">
    <source>
        <dbReference type="ARBA" id="ARBA00023136"/>
    </source>
</evidence>
<feature type="transmembrane region" description="Helical" evidence="6">
    <location>
        <begin position="122"/>
        <end position="143"/>
    </location>
</feature>
<evidence type="ECO:0000256" key="4">
    <source>
        <dbReference type="ARBA" id="ARBA00022989"/>
    </source>
</evidence>
<feature type="transmembrane region" description="Helical" evidence="6">
    <location>
        <begin position="224"/>
        <end position="245"/>
    </location>
</feature>
<dbReference type="AlphaFoldDB" id="A0A285U667"/>
<feature type="transmembrane region" description="Helical" evidence="6">
    <location>
        <begin position="257"/>
        <end position="279"/>
    </location>
</feature>
<evidence type="ECO:0000313" key="7">
    <source>
        <dbReference type="EMBL" id="SOC35741.1"/>
    </source>
</evidence>